<dbReference type="EMBL" id="CAQQ02022355">
    <property type="status" value="NOT_ANNOTATED_CDS"/>
    <property type="molecule type" value="Genomic_DNA"/>
</dbReference>
<organism evidence="2 3">
    <name type="scientific">Megaselia scalaris</name>
    <name type="common">Humpbacked fly</name>
    <name type="synonym">Phora scalaris</name>
    <dbReference type="NCBI Taxonomy" id="36166"/>
    <lineage>
        <taxon>Eukaryota</taxon>
        <taxon>Metazoa</taxon>
        <taxon>Ecdysozoa</taxon>
        <taxon>Arthropoda</taxon>
        <taxon>Hexapoda</taxon>
        <taxon>Insecta</taxon>
        <taxon>Pterygota</taxon>
        <taxon>Neoptera</taxon>
        <taxon>Endopterygota</taxon>
        <taxon>Diptera</taxon>
        <taxon>Brachycera</taxon>
        <taxon>Muscomorpha</taxon>
        <taxon>Platypezoidea</taxon>
        <taxon>Phoridae</taxon>
        <taxon>Megaseliini</taxon>
        <taxon>Megaselia</taxon>
    </lineage>
</organism>
<dbReference type="EMBL" id="CAQQ02022349">
    <property type="status" value="NOT_ANNOTATED_CDS"/>
    <property type="molecule type" value="Genomic_DNA"/>
</dbReference>
<dbReference type="EMBL" id="CAQQ02022350">
    <property type="status" value="NOT_ANNOTATED_CDS"/>
    <property type="molecule type" value="Genomic_DNA"/>
</dbReference>
<dbReference type="EMBL" id="CAQQ02022356">
    <property type="status" value="NOT_ANNOTATED_CDS"/>
    <property type="molecule type" value="Genomic_DNA"/>
</dbReference>
<accession>T1GTH9</accession>
<feature type="region of interest" description="Disordered" evidence="1">
    <location>
        <begin position="260"/>
        <end position="296"/>
    </location>
</feature>
<reference evidence="3" key="1">
    <citation type="submission" date="2013-02" db="EMBL/GenBank/DDBJ databases">
        <authorList>
            <person name="Hughes D."/>
        </authorList>
    </citation>
    <scope>NUCLEOTIDE SEQUENCE</scope>
    <source>
        <strain>Durham</strain>
        <strain evidence="3">NC isolate 2 -- Noor lab</strain>
    </source>
</reference>
<feature type="region of interest" description="Disordered" evidence="1">
    <location>
        <begin position="33"/>
        <end position="90"/>
    </location>
</feature>
<dbReference type="HOGENOM" id="CLU_856026_0_0_1"/>
<evidence type="ECO:0000313" key="2">
    <source>
        <dbReference type="EnsemblMetazoa" id="MESCA007011-PA"/>
    </source>
</evidence>
<reference evidence="2" key="2">
    <citation type="submission" date="2015-06" db="UniProtKB">
        <authorList>
            <consortium name="EnsemblMetazoa"/>
        </authorList>
    </citation>
    <scope>IDENTIFICATION</scope>
</reference>
<dbReference type="AlphaFoldDB" id="T1GTH9"/>
<dbReference type="EMBL" id="CAQQ02022348">
    <property type="status" value="NOT_ANNOTATED_CDS"/>
    <property type="molecule type" value="Genomic_DNA"/>
</dbReference>
<proteinExistence type="predicted"/>
<protein>
    <submittedName>
        <fullName evidence="2">Uncharacterized protein</fullName>
    </submittedName>
</protein>
<evidence type="ECO:0000256" key="1">
    <source>
        <dbReference type="SAM" id="MobiDB-lite"/>
    </source>
</evidence>
<feature type="compositionally biased region" description="Polar residues" evidence="1">
    <location>
        <begin position="137"/>
        <end position="152"/>
    </location>
</feature>
<dbReference type="EMBL" id="CAQQ02022351">
    <property type="status" value="NOT_ANNOTATED_CDS"/>
    <property type="molecule type" value="Genomic_DNA"/>
</dbReference>
<feature type="compositionally biased region" description="Polar residues" evidence="1">
    <location>
        <begin position="70"/>
        <end position="82"/>
    </location>
</feature>
<dbReference type="EMBL" id="CAQQ02022353">
    <property type="status" value="NOT_ANNOTATED_CDS"/>
    <property type="molecule type" value="Genomic_DNA"/>
</dbReference>
<dbReference type="EnsemblMetazoa" id="MESCA007011-RA">
    <property type="protein sequence ID" value="MESCA007011-PA"/>
    <property type="gene ID" value="MESCA007011"/>
</dbReference>
<evidence type="ECO:0000313" key="3">
    <source>
        <dbReference type="Proteomes" id="UP000015102"/>
    </source>
</evidence>
<sequence length="325" mass="35355">MCLIGSSRKIFFRKPKHTCRYYQPAGPLISPHVLPPPPPPAGTVTASNTSTVDKKSNIVPIPLDSDPEQHSTTLQTASQPTTERADSADSDVLITGGDLTAFRHSSSTATSVPSTGSQQTHHHDPPPPTQPVHHSAVASTATTGSVVAQSSPYSRSMHQMHYPPAYPHNYYTPYPGDAMCYSPPYQSYFPTKVYQTPVAINAIAAMNDTSSKPSLVEMNKVPVKEIKQENQIKKELTEEDDVVIVEDVNKKEPEIKTEPEVVEISSNGSTPPLEVITTDLSQDSSDVEITSYSPPQSGKRIGILYSNLNPKAIIPTTIESDGRRR</sequence>
<feature type="compositionally biased region" description="Polar residues" evidence="1">
    <location>
        <begin position="278"/>
        <end position="296"/>
    </location>
</feature>
<dbReference type="STRING" id="36166.T1GTH9"/>
<dbReference type="Proteomes" id="UP000015102">
    <property type="component" value="Unassembled WGS sequence"/>
</dbReference>
<keyword evidence="3" id="KW-1185">Reference proteome</keyword>
<dbReference type="EMBL" id="CAQQ02022354">
    <property type="status" value="NOT_ANNOTATED_CDS"/>
    <property type="molecule type" value="Genomic_DNA"/>
</dbReference>
<dbReference type="EMBL" id="CAQQ02022352">
    <property type="status" value="NOT_ANNOTATED_CDS"/>
    <property type="molecule type" value="Genomic_DNA"/>
</dbReference>
<feature type="region of interest" description="Disordered" evidence="1">
    <location>
        <begin position="102"/>
        <end position="152"/>
    </location>
</feature>
<name>T1GTH9_MEGSC</name>
<feature type="compositionally biased region" description="Polar residues" evidence="1">
    <location>
        <begin position="103"/>
        <end position="117"/>
    </location>
</feature>